<organism evidence="1 2">
    <name type="scientific">Leptospira santarosai serovar Arenal str. MAVJ 401</name>
    <dbReference type="NCBI Taxonomy" id="1049976"/>
    <lineage>
        <taxon>Bacteria</taxon>
        <taxon>Pseudomonadati</taxon>
        <taxon>Spirochaetota</taxon>
        <taxon>Spirochaetia</taxon>
        <taxon>Leptospirales</taxon>
        <taxon>Leptospiraceae</taxon>
        <taxon>Leptospira</taxon>
    </lineage>
</organism>
<proteinExistence type="predicted"/>
<accession>M6JET0</accession>
<gene>
    <name evidence="1" type="ORF">LEP1GSC063_0799</name>
</gene>
<dbReference type="EMBL" id="AHMU02000066">
    <property type="protein sequence ID" value="EMN20474.1"/>
    <property type="molecule type" value="Genomic_DNA"/>
</dbReference>
<name>M6JET0_9LEPT</name>
<dbReference type="AlphaFoldDB" id="M6JET0"/>
<protein>
    <submittedName>
        <fullName evidence="1">Uncharacterized protein</fullName>
    </submittedName>
</protein>
<comment type="caution">
    <text evidence="1">The sequence shown here is derived from an EMBL/GenBank/DDBJ whole genome shotgun (WGS) entry which is preliminary data.</text>
</comment>
<evidence type="ECO:0000313" key="2">
    <source>
        <dbReference type="Proteomes" id="UP000012106"/>
    </source>
</evidence>
<dbReference type="Proteomes" id="UP000012106">
    <property type="component" value="Unassembled WGS sequence"/>
</dbReference>
<reference evidence="1 2" key="1">
    <citation type="submission" date="2013-01" db="EMBL/GenBank/DDBJ databases">
        <authorList>
            <person name="Harkins D.M."/>
            <person name="Durkin A.S."/>
            <person name="Brinkac L.M."/>
            <person name="Haft D.H."/>
            <person name="Selengut J.D."/>
            <person name="Sanka R."/>
            <person name="DePew J."/>
            <person name="Purushe J."/>
            <person name="Hartskeerl R.A."/>
            <person name="Ahmed A."/>
            <person name="van der Linden H."/>
            <person name="Goris M.G.A."/>
            <person name="Vinetz J.M."/>
            <person name="Sutton G.G."/>
            <person name="Nierman W.C."/>
            <person name="Fouts D.E."/>
        </authorList>
    </citation>
    <scope>NUCLEOTIDE SEQUENCE [LARGE SCALE GENOMIC DNA]</scope>
    <source>
        <strain evidence="1 2">MAVJ 401</strain>
    </source>
</reference>
<evidence type="ECO:0000313" key="1">
    <source>
        <dbReference type="EMBL" id="EMN20474.1"/>
    </source>
</evidence>
<sequence>MKSRNSSLLVRIAKIVFSEKSELLAFSSNSKNRFSEKSELLAPILKESFSQTAISHSKKERNFLADPKIRVF</sequence>